<sequence>MEKVKARRVITNQREIKKRIEKDLDLYCQKAIELGASDARVVSAKDVVVDERVRLKCAVPHCHLYGSSPNCPPYTPTPDEVRKALCRYKYAILFKHDVLPKEDFVDPQQWLKGHEKHQKMTHKIASALESLAFNDGYYLAMGFATGGCKTALCGGLPCQFLDSGRCRFPLMSRPSMEGMGIDAFGLAAKVGWEIYPVAHKNVDQDSISCAVSVGIVFVH</sequence>
<dbReference type="Pfam" id="PF10050">
    <property type="entry name" value="DUF2284"/>
    <property type="match status" value="1"/>
</dbReference>
<dbReference type="InterPro" id="IPR019271">
    <property type="entry name" value="DUF2284_metal-binding"/>
</dbReference>
<name>A0A6V8PJC8_9ACTN</name>
<reference evidence="1 2" key="1">
    <citation type="journal article" date="2020" name="Front. Microbiol.">
        <title>Single-cell genomics of novel Actinobacteria with the Wood-Ljungdahl pathway discovered in a serpentinizing system.</title>
        <authorList>
            <person name="Merino N."/>
            <person name="Kawai M."/>
            <person name="Boyd E.S."/>
            <person name="Colman D.R."/>
            <person name="McGlynn S.E."/>
            <person name="Nealson K.H."/>
            <person name="Kurokawa K."/>
            <person name="Hongoh Y."/>
        </authorList>
    </citation>
    <scope>NUCLEOTIDE SEQUENCE [LARGE SCALE GENOMIC DNA]</scope>
    <source>
        <strain evidence="1 2">S42</strain>
    </source>
</reference>
<gene>
    <name evidence="1" type="ORF">HKBW3S42_00119</name>
</gene>
<organism evidence="1 2">
    <name type="scientific">Candidatus Hakubella thermalkaliphila</name>
    <dbReference type="NCBI Taxonomy" id="2754717"/>
    <lineage>
        <taxon>Bacteria</taxon>
        <taxon>Bacillati</taxon>
        <taxon>Actinomycetota</taxon>
        <taxon>Actinomycetota incertae sedis</taxon>
        <taxon>Candidatus Hakubellales</taxon>
        <taxon>Candidatus Hakubellaceae</taxon>
        <taxon>Candidatus Hakubella</taxon>
    </lineage>
</organism>
<evidence type="ECO:0008006" key="3">
    <source>
        <dbReference type="Google" id="ProtNLM"/>
    </source>
</evidence>
<proteinExistence type="predicted"/>
<dbReference type="AlphaFoldDB" id="A0A6V8PJC8"/>
<accession>A0A6V8PJC8</accession>
<protein>
    <recommendedName>
        <fullName evidence="3">Metal-binding protein</fullName>
    </recommendedName>
</protein>
<comment type="caution">
    <text evidence="1">The sequence shown here is derived from an EMBL/GenBank/DDBJ whole genome shotgun (WGS) entry which is preliminary data.</text>
</comment>
<dbReference type="Proteomes" id="UP000568877">
    <property type="component" value="Unassembled WGS sequence"/>
</dbReference>
<evidence type="ECO:0000313" key="2">
    <source>
        <dbReference type="Proteomes" id="UP000568877"/>
    </source>
</evidence>
<evidence type="ECO:0000313" key="1">
    <source>
        <dbReference type="EMBL" id="GFP31814.1"/>
    </source>
</evidence>
<dbReference type="EMBL" id="BLSA01000008">
    <property type="protein sequence ID" value="GFP31814.1"/>
    <property type="molecule type" value="Genomic_DNA"/>
</dbReference>